<feature type="region of interest" description="Disordered" evidence="1">
    <location>
        <begin position="1"/>
        <end position="31"/>
    </location>
</feature>
<evidence type="ECO:0000256" key="1">
    <source>
        <dbReference type="SAM" id="MobiDB-lite"/>
    </source>
</evidence>
<feature type="region of interest" description="Disordered" evidence="1">
    <location>
        <begin position="357"/>
        <end position="390"/>
    </location>
</feature>
<feature type="compositionally biased region" description="Basic and acidic residues" evidence="1">
    <location>
        <begin position="357"/>
        <end position="381"/>
    </location>
</feature>
<feature type="compositionally biased region" description="Basic residues" evidence="1">
    <location>
        <begin position="100"/>
        <end position="112"/>
    </location>
</feature>
<keyword evidence="3" id="KW-1185">Reference proteome</keyword>
<organism evidence="2 3">
    <name type="scientific">Seminavis robusta</name>
    <dbReference type="NCBI Taxonomy" id="568900"/>
    <lineage>
        <taxon>Eukaryota</taxon>
        <taxon>Sar</taxon>
        <taxon>Stramenopiles</taxon>
        <taxon>Ochrophyta</taxon>
        <taxon>Bacillariophyta</taxon>
        <taxon>Bacillariophyceae</taxon>
        <taxon>Bacillariophycidae</taxon>
        <taxon>Naviculales</taxon>
        <taxon>Naviculaceae</taxon>
        <taxon>Seminavis</taxon>
    </lineage>
</organism>
<dbReference type="Proteomes" id="UP001153069">
    <property type="component" value="Unassembled WGS sequence"/>
</dbReference>
<reference evidence="2" key="1">
    <citation type="submission" date="2020-06" db="EMBL/GenBank/DDBJ databases">
        <authorList>
            <consortium name="Plant Systems Biology data submission"/>
        </authorList>
    </citation>
    <scope>NUCLEOTIDE SEQUENCE</scope>
    <source>
        <strain evidence="2">D6</strain>
    </source>
</reference>
<comment type="caution">
    <text evidence="2">The sequence shown here is derived from an EMBL/GenBank/DDBJ whole genome shotgun (WGS) entry which is preliminary data.</text>
</comment>
<evidence type="ECO:0000313" key="3">
    <source>
        <dbReference type="Proteomes" id="UP001153069"/>
    </source>
</evidence>
<proteinExistence type="predicted"/>
<dbReference type="EMBL" id="CAICTM010000473">
    <property type="protein sequence ID" value="CAB9511224.1"/>
    <property type="molecule type" value="Genomic_DNA"/>
</dbReference>
<protein>
    <submittedName>
        <fullName evidence="2">Uncharacterized protein</fullName>
    </submittedName>
</protein>
<accession>A0A9N8DZF0</accession>
<feature type="region of interest" description="Disordered" evidence="1">
    <location>
        <begin position="290"/>
        <end position="328"/>
    </location>
</feature>
<dbReference type="AlphaFoldDB" id="A0A9N8DZF0"/>
<evidence type="ECO:0000313" key="2">
    <source>
        <dbReference type="EMBL" id="CAB9511224.1"/>
    </source>
</evidence>
<feature type="region of interest" description="Disordered" evidence="1">
    <location>
        <begin position="98"/>
        <end position="129"/>
    </location>
</feature>
<name>A0A9N8DZF0_9STRA</name>
<gene>
    <name evidence="2" type="ORF">SEMRO_474_G150300.1</name>
</gene>
<sequence>MESSASTVVNDPQQAVKSSSNTAPTCVQSSEEFSISAELTNASVEDGPTLQLSNMAIVDERKAVEEPSMSFDEDPTPSSKVRFAAEITIIKEEDIAVERPKKKKNKKNKRRASTGGVGGFAGASDDDSDYEPTADDIWWSQQDLESVELNAMYMVKESQQYQEEVICTVLYNKAFLSATNLAKSITEEEVDERMKDVHDHSNTLEKWTDVGNSRRGLENMISEKVVENAVASRCAVLLLQRELREAASLTAESLAKCSQDATRNARIMARMMGQADADALAKANAQAAESIRLPEPPGRYSGDHERTSEDGEQPVSGRAARRSKRGSIIAPLKKAVGNVFRRQGSREVNMRRIRKIQEKRMKEEQEQEQPKRPSEEFRRSFLESLDYGEQ</sequence>